<feature type="region of interest" description="Disordered" evidence="2">
    <location>
        <begin position="124"/>
        <end position="147"/>
    </location>
</feature>
<feature type="domain" description="HTH merR-type" evidence="3">
    <location>
        <begin position="5"/>
        <end position="75"/>
    </location>
</feature>
<gene>
    <name evidence="4" type="ORF">ACFY3B_11000</name>
</gene>
<comment type="caution">
    <text evidence="4">The sequence shown here is derived from an EMBL/GenBank/DDBJ whole genome shotgun (WGS) entry which is preliminary data.</text>
</comment>
<evidence type="ECO:0000313" key="5">
    <source>
        <dbReference type="Proteomes" id="UP001602287"/>
    </source>
</evidence>
<reference evidence="4 5" key="1">
    <citation type="submission" date="2024-10" db="EMBL/GenBank/DDBJ databases">
        <title>The Natural Products Discovery Center: Release of the First 8490 Sequenced Strains for Exploring Actinobacteria Biosynthetic Diversity.</title>
        <authorList>
            <person name="Kalkreuter E."/>
            <person name="Kautsar S.A."/>
            <person name="Yang D."/>
            <person name="Bader C.D."/>
            <person name="Teijaro C.N."/>
            <person name="Fluegel L."/>
            <person name="Davis C.M."/>
            <person name="Simpson J.R."/>
            <person name="Lauterbach L."/>
            <person name="Steele A.D."/>
            <person name="Gui C."/>
            <person name="Meng S."/>
            <person name="Li G."/>
            <person name="Viehrig K."/>
            <person name="Ye F."/>
            <person name="Su P."/>
            <person name="Kiefer A.F."/>
            <person name="Nichols A."/>
            <person name="Cepeda A.J."/>
            <person name="Yan W."/>
            <person name="Fan B."/>
            <person name="Jiang Y."/>
            <person name="Adhikari A."/>
            <person name="Zheng C.-J."/>
            <person name="Schuster L."/>
            <person name="Cowan T.M."/>
            <person name="Smanski M.J."/>
            <person name="Chevrette M.G."/>
            <person name="De Carvalho L.P.S."/>
            <person name="Shen B."/>
        </authorList>
    </citation>
    <scope>NUCLEOTIDE SEQUENCE [LARGE SCALE GENOMIC DNA]</scope>
    <source>
        <strain evidence="4 5">NPDC000140</strain>
    </source>
</reference>
<proteinExistence type="predicted"/>
<evidence type="ECO:0000313" key="4">
    <source>
        <dbReference type="EMBL" id="MFF5200121.1"/>
    </source>
</evidence>
<sequence>MADGGLSIGQVAQRTGLSVHTLRLYERAGLLASEVQRDRSGRRVYSAWDVEWLANCVKFRASGMPLTTIGRLAQLVREGSGNEAERLELLREHRRHITEQLTRLRDCLDLVDGKVDSYERHLAAGARGDPWQQQPRPTTAEPSHQTG</sequence>
<accession>A0ABW6VR70</accession>
<name>A0ABW6VR70_9ACTN</name>
<dbReference type="PANTHER" id="PTHR30204:SF98">
    <property type="entry name" value="HTH-TYPE TRANSCRIPTIONAL REGULATOR ADHR"/>
    <property type="match status" value="1"/>
</dbReference>
<feature type="compositionally biased region" description="Polar residues" evidence="2">
    <location>
        <begin position="131"/>
        <end position="147"/>
    </location>
</feature>
<dbReference type="InterPro" id="IPR009061">
    <property type="entry name" value="DNA-bd_dom_put_sf"/>
</dbReference>
<dbReference type="RefSeq" id="WP_358131262.1">
    <property type="nucleotide sequence ID" value="NZ_JBEXXF010000047.1"/>
</dbReference>
<dbReference type="PROSITE" id="PS00552">
    <property type="entry name" value="HTH_MERR_1"/>
    <property type="match status" value="1"/>
</dbReference>
<dbReference type="InterPro" id="IPR000551">
    <property type="entry name" value="MerR-type_HTH_dom"/>
</dbReference>
<evidence type="ECO:0000259" key="3">
    <source>
        <dbReference type="PROSITE" id="PS50937"/>
    </source>
</evidence>
<dbReference type="EMBL" id="JBIAZM010000003">
    <property type="protein sequence ID" value="MFF5200121.1"/>
    <property type="molecule type" value="Genomic_DNA"/>
</dbReference>
<protein>
    <submittedName>
        <fullName evidence="4">MerR family transcriptional regulator</fullName>
    </submittedName>
</protein>
<dbReference type="Pfam" id="PF13411">
    <property type="entry name" value="MerR_1"/>
    <property type="match status" value="1"/>
</dbReference>
<dbReference type="PROSITE" id="PS50937">
    <property type="entry name" value="HTH_MERR_2"/>
    <property type="match status" value="1"/>
</dbReference>
<evidence type="ECO:0000256" key="2">
    <source>
        <dbReference type="SAM" id="MobiDB-lite"/>
    </source>
</evidence>
<organism evidence="4 5">
    <name type="scientific">Micromonospora parva</name>
    <dbReference type="NCBI Taxonomy" id="1464048"/>
    <lineage>
        <taxon>Bacteria</taxon>
        <taxon>Bacillati</taxon>
        <taxon>Actinomycetota</taxon>
        <taxon>Actinomycetes</taxon>
        <taxon>Micromonosporales</taxon>
        <taxon>Micromonosporaceae</taxon>
        <taxon>Micromonospora</taxon>
    </lineage>
</organism>
<dbReference type="PANTHER" id="PTHR30204">
    <property type="entry name" value="REDOX-CYCLING DRUG-SENSING TRANSCRIPTIONAL ACTIVATOR SOXR"/>
    <property type="match status" value="1"/>
</dbReference>
<dbReference type="SUPFAM" id="SSF46955">
    <property type="entry name" value="Putative DNA-binding domain"/>
    <property type="match status" value="1"/>
</dbReference>
<evidence type="ECO:0000256" key="1">
    <source>
        <dbReference type="ARBA" id="ARBA00023125"/>
    </source>
</evidence>
<dbReference type="Proteomes" id="UP001602287">
    <property type="component" value="Unassembled WGS sequence"/>
</dbReference>
<dbReference type="SMART" id="SM00422">
    <property type="entry name" value="HTH_MERR"/>
    <property type="match status" value="1"/>
</dbReference>
<dbReference type="Gene3D" id="1.10.1660.10">
    <property type="match status" value="1"/>
</dbReference>
<keyword evidence="5" id="KW-1185">Reference proteome</keyword>
<dbReference type="CDD" id="cd01109">
    <property type="entry name" value="HTH_YyaN"/>
    <property type="match status" value="1"/>
</dbReference>
<keyword evidence="1" id="KW-0238">DNA-binding</keyword>
<dbReference type="InterPro" id="IPR047057">
    <property type="entry name" value="MerR_fam"/>
</dbReference>